<sequence>MKLRNYNQKLQVKKIIVMISRIALSVLLLFLNSNNTYSQRLDTIEVSNSKEKDKLEISVLSYFETNTLCLKIEKTLPIAKFENKSDFKSEYIYQIPNSQKAIIHLFFIDSKFVRGTFEKKAMRRIFNNGFQKKGTIEKKNITIDKLNIEGDNIEGVLKIQLPFAFGWLDSDTLVKVNFKTRILHKPVKQILNPGFVQSYSIKPNLIDNIDEVYYEPCSINKDTLNVELNLKIGSAGGMGGSLVYIKISEESEKIEITSYDYSDIEDDESYHYPYYKLEFNHDPFKESDIPLIGKYLIATDSLPNKYGDQVVRSGFFKCK</sequence>
<gene>
    <name evidence="1" type="ORF">EO244_10215</name>
</gene>
<keyword evidence="2" id="KW-1185">Reference proteome</keyword>
<proteinExistence type="predicted"/>
<comment type="caution">
    <text evidence="1">The sequence shown here is derived from an EMBL/GenBank/DDBJ whole genome shotgun (WGS) entry which is preliminary data.</text>
</comment>
<name>A0A4Q1JL52_9BACT</name>
<dbReference type="EMBL" id="SAXA01000008">
    <property type="protein sequence ID" value="RXQ93942.1"/>
    <property type="molecule type" value="Genomic_DNA"/>
</dbReference>
<protein>
    <submittedName>
        <fullName evidence="1">Uncharacterized protein</fullName>
    </submittedName>
</protein>
<dbReference type="RefSeq" id="WP_129254575.1">
    <property type="nucleotide sequence ID" value="NZ_SAXA01000008.1"/>
</dbReference>
<accession>A0A4Q1JL52</accession>
<organism evidence="1 2">
    <name type="scientific">Ancylomarina salipaludis</name>
    <dbReference type="NCBI Taxonomy" id="2501299"/>
    <lineage>
        <taxon>Bacteria</taxon>
        <taxon>Pseudomonadati</taxon>
        <taxon>Bacteroidota</taxon>
        <taxon>Bacteroidia</taxon>
        <taxon>Marinilabiliales</taxon>
        <taxon>Marinifilaceae</taxon>
        <taxon>Ancylomarina</taxon>
    </lineage>
</organism>
<reference evidence="1 2" key="1">
    <citation type="submission" date="2019-01" db="EMBL/GenBank/DDBJ databases">
        <title>Ancylomarina salipaludis sp. nov., isolated from a salt marsh.</title>
        <authorList>
            <person name="Yoon J.-H."/>
        </authorList>
    </citation>
    <scope>NUCLEOTIDE SEQUENCE [LARGE SCALE GENOMIC DNA]</scope>
    <source>
        <strain evidence="1 2">SHSM-M15</strain>
    </source>
</reference>
<evidence type="ECO:0000313" key="2">
    <source>
        <dbReference type="Proteomes" id="UP000289703"/>
    </source>
</evidence>
<dbReference type="Proteomes" id="UP000289703">
    <property type="component" value="Unassembled WGS sequence"/>
</dbReference>
<dbReference type="AlphaFoldDB" id="A0A4Q1JL52"/>
<evidence type="ECO:0000313" key="1">
    <source>
        <dbReference type="EMBL" id="RXQ93942.1"/>
    </source>
</evidence>